<dbReference type="EMBL" id="JAHCDA010000001">
    <property type="protein sequence ID" value="MBS7809611.1"/>
    <property type="molecule type" value="Genomic_DNA"/>
</dbReference>
<reference evidence="2 3" key="1">
    <citation type="submission" date="2021-05" db="EMBL/GenBank/DDBJ databases">
        <title>Roseococcus sp. XZZS9, whole genome shotgun sequencing project.</title>
        <authorList>
            <person name="Zhao G."/>
            <person name="Shen L."/>
        </authorList>
    </citation>
    <scope>NUCLEOTIDE SEQUENCE [LARGE SCALE GENOMIC DNA]</scope>
    <source>
        <strain evidence="2 3">XZZS9</strain>
    </source>
</reference>
<name>A0ABS5Q7K6_9PROT</name>
<dbReference type="Proteomes" id="UP000766336">
    <property type="component" value="Unassembled WGS sequence"/>
</dbReference>
<accession>A0ABS5Q7K6</accession>
<feature type="region of interest" description="Disordered" evidence="1">
    <location>
        <begin position="83"/>
        <end position="120"/>
    </location>
</feature>
<keyword evidence="3" id="KW-1185">Reference proteome</keyword>
<sequence length="120" mass="13098">MDLSGANGSEPLETVRGFSSLAHANAFARRYVRDSMEVCRPRGGDAEAAREAWFAFGEDAVVGGPEGKTIEGAWSSGSELAEFAAQPPRDREDRNWRIIDPRKLADEEDGQDEPEEGDEA</sequence>
<evidence type="ECO:0000313" key="2">
    <source>
        <dbReference type="EMBL" id="MBS7809611.1"/>
    </source>
</evidence>
<evidence type="ECO:0000256" key="1">
    <source>
        <dbReference type="SAM" id="MobiDB-lite"/>
    </source>
</evidence>
<comment type="caution">
    <text evidence="2">The sequence shown here is derived from an EMBL/GenBank/DDBJ whole genome shotgun (WGS) entry which is preliminary data.</text>
</comment>
<feature type="compositionally biased region" description="Acidic residues" evidence="1">
    <location>
        <begin position="106"/>
        <end position="120"/>
    </location>
</feature>
<organism evidence="2 3">
    <name type="scientific">Roseococcus pinisoli</name>
    <dbReference type="NCBI Taxonomy" id="2835040"/>
    <lineage>
        <taxon>Bacteria</taxon>
        <taxon>Pseudomonadati</taxon>
        <taxon>Pseudomonadota</taxon>
        <taxon>Alphaproteobacteria</taxon>
        <taxon>Acetobacterales</taxon>
        <taxon>Roseomonadaceae</taxon>
        <taxon>Roseococcus</taxon>
    </lineage>
</organism>
<evidence type="ECO:0000313" key="3">
    <source>
        <dbReference type="Proteomes" id="UP000766336"/>
    </source>
</evidence>
<proteinExistence type="predicted"/>
<gene>
    <name evidence="2" type="ORF">KHU32_01590</name>
</gene>
<feature type="compositionally biased region" description="Basic and acidic residues" evidence="1">
    <location>
        <begin position="88"/>
        <end position="105"/>
    </location>
</feature>
<protein>
    <submittedName>
        <fullName evidence="2">Uncharacterized protein</fullName>
    </submittedName>
</protein>